<dbReference type="EMBL" id="KQ993830">
    <property type="protein sequence ID" value="KZV48663.1"/>
    <property type="molecule type" value="Genomic_DNA"/>
</dbReference>
<evidence type="ECO:0000313" key="2">
    <source>
        <dbReference type="Proteomes" id="UP000250235"/>
    </source>
</evidence>
<dbReference type="InterPro" id="IPR029058">
    <property type="entry name" value="AB_hydrolase_fold"/>
</dbReference>
<evidence type="ECO:0000313" key="1">
    <source>
        <dbReference type="EMBL" id="KZV48663.1"/>
    </source>
</evidence>
<organism evidence="1 2">
    <name type="scientific">Dorcoceras hygrometricum</name>
    <dbReference type="NCBI Taxonomy" id="472368"/>
    <lineage>
        <taxon>Eukaryota</taxon>
        <taxon>Viridiplantae</taxon>
        <taxon>Streptophyta</taxon>
        <taxon>Embryophyta</taxon>
        <taxon>Tracheophyta</taxon>
        <taxon>Spermatophyta</taxon>
        <taxon>Magnoliopsida</taxon>
        <taxon>eudicotyledons</taxon>
        <taxon>Gunneridae</taxon>
        <taxon>Pentapetalae</taxon>
        <taxon>asterids</taxon>
        <taxon>lamiids</taxon>
        <taxon>Lamiales</taxon>
        <taxon>Gesneriaceae</taxon>
        <taxon>Didymocarpoideae</taxon>
        <taxon>Trichosporeae</taxon>
        <taxon>Loxocarpinae</taxon>
        <taxon>Dorcoceras</taxon>
    </lineage>
</organism>
<dbReference type="Proteomes" id="UP000250235">
    <property type="component" value="Unassembled WGS sequence"/>
</dbReference>
<sequence length="243" mass="26758">MVQYVHDQTGQKLHYVGHSLGTLMAFGAFSRGEVVSMVRSASLLCPIAFLGQMPSLLARAAADAFIAEDLYWLGLNEFAPGGGPASKLVHDICSNSGIDCSNLEDVLTGPNCCLNVSKSYLNDQQPTATKNMVHLAQMIRQGNIAMYDYGSEDENNKHYGQPTPPEYNMSQIPTDIPLLLAYGGKDLISDVKDVQTLIDKLGGRDPEKLVMVYKDEYAHLDFVHAINAKQVVYNPIMDFFNLH</sequence>
<dbReference type="OrthoDB" id="9974421at2759"/>
<dbReference type="SUPFAM" id="SSF53474">
    <property type="entry name" value="alpha/beta-Hydrolases"/>
    <property type="match status" value="1"/>
</dbReference>
<dbReference type="AlphaFoldDB" id="A0A2Z7CPH0"/>
<protein>
    <submittedName>
        <fullName evidence="1">Triacylglycerol lipase 2-like</fullName>
    </submittedName>
</protein>
<proteinExistence type="predicted"/>
<keyword evidence="2" id="KW-1185">Reference proteome</keyword>
<accession>A0A2Z7CPH0</accession>
<dbReference type="PANTHER" id="PTHR11005">
    <property type="entry name" value="LYSOSOMAL ACID LIPASE-RELATED"/>
    <property type="match status" value="1"/>
</dbReference>
<reference evidence="1 2" key="1">
    <citation type="journal article" date="2015" name="Proc. Natl. Acad. Sci. U.S.A.">
        <title>The resurrection genome of Boea hygrometrica: A blueprint for survival of dehydration.</title>
        <authorList>
            <person name="Xiao L."/>
            <person name="Yang G."/>
            <person name="Zhang L."/>
            <person name="Yang X."/>
            <person name="Zhao S."/>
            <person name="Ji Z."/>
            <person name="Zhou Q."/>
            <person name="Hu M."/>
            <person name="Wang Y."/>
            <person name="Chen M."/>
            <person name="Xu Y."/>
            <person name="Jin H."/>
            <person name="Xiao X."/>
            <person name="Hu G."/>
            <person name="Bao F."/>
            <person name="Hu Y."/>
            <person name="Wan P."/>
            <person name="Li L."/>
            <person name="Deng X."/>
            <person name="Kuang T."/>
            <person name="Xiang C."/>
            <person name="Zhu J.K."/>
            <person name="Oliver M.J."/>
            <person name="He Y."/>
        </authorList>
    </citation>
    <scope>NUCLEOTIDE SEQUENCE [LARGE SCALE GENOMIC DNA]</scope>
    <source>
        <strain evidence="2">cv. XS01</strain>
    </source>
</reference>
<gene>
    <name evidence="1" type="ORF">F511_10349</name>
</gene>
<name>A0A2Z7CPH0_9LAMI</name>
<dbReference type="Gene3D" id="3.40.50.1820">
    <property type="entry name" value="alpha/beta hydrolase"/>
    <property type="match status" value="1"/>
</dbReference>